<proteinExistence type="inferred from homology"/>
<evidence type="ECO:0000313" key="6">
    <source>
        <dbReference type="Proteomes" id="UP000325081"/>
    </source>
</evidence>
<gene>
    <name evidence="5" type="ORF">STAS_11872</name>
</gene>
<dbReference type="InterPro" id="IPR027417">
    <property type="entry name" value="P-loop_NTPase"/>
</dbReference>
<feature type="domain" description="MCM C-terminal AAA(+) ATPase" evidence="4">
    <location>
        <begin position="9"/>
        <end position="211"/>
    </location>
</feature>
<keyword evidence="2 3" id="KW-0067">ATP-binding</keyword>
<dbReference type="Proteomes" id="UP000325081">
    <property type="component" value="Unassembled WGS sequence"/>
</dbReference>
<sequence length="263" mass="29119">YELLADEEEVDKLAWSLAPKIFGHEALLHLLVGAPHRKLKDGMKIRGDLHICLMDYPGKLQKVTYTHVAPGGVYTTGRGSSRVGLTAVVQKDPVTNEILSMVTQGQLSIKCKSLIPWLESPIYKIVYSSLDTSLYLEQTVSIAIAGITTSLISRTPVLAALNLKNLGSYDLRRTPAENVNFPPALLSRFDLLGLILDRADMDTDLELARLIVYVHQNKESPALGWVYSPRTICTPGLYICCKKSISQCLEEYIATAYSSIRQP</sequence>
<dbReference type="GO" id="GO:0042555">
    <property type="term" value="C:MCM complex"/>
    <property type="evidence" value="ECO:0007669"/>
    <property type="project" value="TreeGrafter"/>
</dbReference>
<dbReference type="InterPro" id="IPR031327">
    <property type="entry name" value="MCM"/>
</dbReference>
<dbReference type="InterPro" id="IPR001208">
    <property type="entry name" value="MCM_dom"/>
</dbReference>
<dbReference type="GO" id="GO:0000727">
    <property type="term" value="P:double-strand break repair via break-induced replication"/>
    <property type="evidence" value="ECO:0007669"/>
    <property type="project" value="TreeGrafter"/>
</dbReference>
<keyword evidence="1 3" id="KW-0547">Nucleotide-binding</keyword>
<dbReference type="Pfam" id="PF00493">
    <property type="entry name" value="MCM"/>
    <property type="match status" value="1"/>
</dbReference>
<dbReference type="PANTHER" id="PTHR11630">
    <property type="entry name" value="DNA REPLICATION LICENSING FACTOR MCM FAMILY MEMBER"/>
    <property type="match status" value="1"/>
</dbReference>
<keyword evidence="3" id="KW-0238">DNA-binding</keyword>
<dbReference type="PANTHER" id="PTHR11630:SF26">
    <property type="entry name" value="DNA REPLICATION LICENSING FACTOR MCM7"/>
    <property type="match status" value="1"/>
</dbReference>
<dbReference type="GO" id="GO:0006271">
    <property type="term" value="P:DNA strand elongation involved in DNA replication"/>
    <property type="evidence" value="ECO:0007669"/>
    <property type="project" value="TreeGrafter"/>
</dbReference>
<accession>A0A5A7PRK4</accession>
<comment type="caution">
    <text evidence="5">The sequence shown here is derived from an EMBL/GenBank/DDBJ whole genome shotgun (WGS) entry which is preliminary data.</text>
</comment>
<organism evidence="5 6">
    <name type="scientific">Striga asiatica</name>
    <name type="common">Asiatic witchweed</name>
    <name type="synonym">Buchnera asiatica</name>
    <dbReference type="NCBI Taxonomy" id="4170"/>
    <lineage>
        <taxon>Eukaryota</taxon>
        <taxon>Viridiplantae</taxon>
        <taxon>Streptophyta</taxon>
        <taxon>Embryophyta</taxon>
        <taxon>Tracheophyta</taxon>
        <taxon>Spermatophyta</taxon>
        <taxon>Magnoliopsida</taxon>
        <taxon>eudicotyledons</taxon>
        <taxon>Gunneridae</taxon>
        <taxon>Pentapetalae</taxon>
        <taxon>asterids</taxon>
        <taxon>lamiids</taxon>
        <taxon>Lamiales</taxon>
        <taxon>Orobanchaceae</taxon>
        <taxon>Buchnereae</taxon>
        <taxon>Striga</taxon>
    </lineage>
</organism>
<evidence type="ECO:0000256" key="3">
    <source>
        <dbReference type="RuleBase" id="RU004070"/>
    </source>
</evidence>
<name>A0A5A7PRK4_STRAF</name>
<evidence type="ECO:0000259" key="4">
    <source>
        <dbReference type="PROSITE" id="PS50051"/>
    </source>
</evidence>
<comment type="similarity">
    <text evidence="3">Belongs to the MCM family.</text>
</comment>
<dbReference type="GO" id="GO:0017116">
    <property type="term" value="F:single-stranded DNA helicase activity"/>
    <property type="evidence" value="ECO:0007669"/>
    <property type="project" value="TreeGrafter"/>
</dbReference>
<feature type="non-terminal residue" evidence="5">
    <location>
        <position position="1"/>
    </location>
</feature>
<reference evidence="6" key="1">
    <citation type="journal article" date="2019" name="Curr. Biol.">
        <title>Genome Sequence of Striga asiatica Provides Insight into the Evolution of Plant Parasitism.</title>
        <authorList>
            <person name="Yoshida S."/>
            <person name="Kim S."/>
            <person name="Wafula E.K."/>
            <person name="Tanskanen J."/>
            <person name="Kim Y.M."/>
            <person name="Honaas L."/>
            <person name="Yang Z."/>
            <person name="Spallek T."/>
            <person name="Conn C.E."/>
            <person name="Ichihashi Y."/>
            <person name="Cheong K."/>
            <person name="Cui S."/>
            <person name="Der J.P."/>
            <person name="Gundlach H."/>
            <person name="Jiao Y."/>
            <person name="Hori C."/>
            <person name="Ishida J.K."/>
            <person name="Kasahara H."/>
            <person name="Kiba T."/>
            <person name="Kim M.S."/>
            <person name="Koo N."/>
            <person name="Laohavisit A."/>
            <person name="Lee Y.H."/>
            <person name="Lumba S."/>
            <person name="McCourt P."/>
            <person name="Mortimer J.C."/>
            <person name="Mutuku J.M."/>
            <person name="Nomura T."/>
            <person name="Sasaki-Sekimoto Y."/>
            <person name="Seto Y."/>
            <person name="Wang Y."/>
            <person name="Wakatake T."/>
            <person name="Sakakibara H."/>
            <person name="Demura T."/>
            <person name="Yamaguchi S."/>
            <person name="Yoneyama K."/>
            <person name="Manabe R.I."/>
            <person name="Nelson D.C."/>
            <person name="Schulman A.H."/>
            <person name="Timko M.P."/>
            <person name="dePamphilis C.W."/>
            <person name="Choi D."/>
            <person name="Shirasu K."/>
        </authorList>
    </citation>
    <scope>NUCLEOTIDE SEQUENCE [LARGE SCALE GENOMIC DNA]</scope>
    <source>
        <strain evidence="6">cv. UVA1</strain>
    </source>
</reference>
<evidence type="ECO:0000256" key="1">
    <source>
        <dbReference type="ARBA" id="ARBA00022741"/>
    </source>
</evidence>
<dbReference type="OrthoDB" id="1882346at2759"/>
<feature type="non-terminal residue" evidence="5">
    <location>
        <position position="263"/>
    </location>
</feature>
<dbReference type="GO" id="GO:0005524">
    <property type="term" value="F:ATP binding"/>
    <property type="evidence" value="ECO:0007669"/>
    <property type="project" value="UniProtKB-KW"/>
</dbReference>
<dbReference type="PROSITE" id="PS50051">
    <property type="entry name" value="MCM_2"/>
    <property type="match status" value="1"/>
</dbReference>
<dbReference type="PRINTS" id="PR01657">
    <property type="entry name" value="MCMFAMILY"/>
</dbReference>
<dbReference type="EMBL" id="BKCP01004984">
    <property type="protein sequence ID" value="GER35585.1"/>
    <property type="molecule type" value="Genomic_DNA"/>
</dbReference>
<protein>
    <submittedName>
        <fullName evidence="5">DNA replication licensing factor MCM7</fullName>
    </submittedName>
</protein>
<dbReference type="GO" id="GO:0006270">
    <property type="term" value="P:DNA replication initiation"/>
    <property type="evidence" value="ECO:0007669"/>
    <property type="project" value="TreeGrafter"/>
</dbReference>
<dbReference type="SMART" id="SM00350">
    <property type="entry name" value="MCM"/>
    <property type="match status" value="1"/>
</dbReference>
<dbReference type="GO" id="GO:0005634">
    <property type="term" value="C:nucleus"/>
    <property type="evidence" value="ECO:0007669"/>
    <property type="project" value="TreeGrafter"/>
</dbReference>
<keyword evidence="6" id="KW-1185">Reference proteome</keyword>
<dbReference type="AlphaFoldDB" id="A0A5A7PRK4"/>
<dbReference type="GO" id="GO:0003697">
    <property type="term" value="F:single-stranded DNA binding"/>
    <property type="evidence" value="ECO:0007669"/>
    <property type="project" value="TreeGrafter"/>
</dbReference>
<evidence type="ECO:0000313" key="5">
    <source>
        <dbReference type="EMBL" id="GER35585.1"/>
    </source>
</evidence>
<evidence type="ECO:0000256" key="2">
    <source>
        <dbReference type="ARBA" id="ARBA00022840"/>
    </source>
</evidence>
<dbReference type="Gene3D" id="3.40.50.300">
    <property type="entry name" value="P-loop containing nucleotide triphosphate hydrolases"/>
    <property type="match status" value="2"/>
</dbReference>